<protein>
    <submittedName>
        <fullName evidence="2">Uncharacterized protein</fullName>
    </submittedName>
</protein>
<proteinExistence type="predicted"/>
<dbReference type="RefSeq" id="WP_108632777.1">
    <property type="nucleotide sequence ID" value="NZ_QCXX01000001.1"/>
</dbReference>
<keyword evidence="3" id="KW-1185">Reference proteome</keyword>
<dbReference type="EMBL" id="QCXX01000001">
    <property type="protein sequence ID" value="PUV26485.1"/>
    <property type="molecule type" value="Genomic_DNA"/>
</dbReference>
<evidence type="ECO:0000313" key="3">
    <source>
        <dbReference type="Proteomes" id="UP000250831"/>
    </source>
</evidence>
<evidence type="ECO:0000313" key="2">
    <source>
        <dbReference type="EMBL" id="PUV26485.1"/>
    </source>
</evidence>
<evidence type="ECO:0000256" key="1">
    <source>
        <dbReference type="SAM" id="Phobius"/>
    </source>
</evidence>
<reference evidence="2 3" key="1">
    <citation type="submission" date="2018-04" db="EMBL/GenBank/DDBJ databases">
        <title>Sphingobacterium sp. M46 Genome.</title>
        <authorList>
            <person name="Cheng J."/>
            <person name="Li Y."/>
        </authorList>
    </citation>
    <scope>NUCLEOTIDE SEQUENCE [LARGE SCALE GENOMIC DNA]</scope>
    <source>
        <strain evidence="2 3">M46</strain>
    </source>
</reference>
<dbReference type="PROSITE" id="PS51257">
    <property type="entry name" value="PROKAR_LIPOPROTEIN"/>
    <property type="match status" value="1"/>
</dbReference>
<dbReference type="AlphaFoldDB" id="A0A363P077"/>
<sequence>MQSIHIKTEKNFFIKFFQHLFLICLISTSHFIISCSSDDDIIQEEIENSTAWMDDLESSLGVGTKSKLNTWIEKGLNEAMLKEAFAKTGSKADLLKNLETAQSIYHQRVYIADWDNIPGIAKSNYVANGMTTGKKHPQWNNPELDLPAVEAANFVNAEAKELPAGTKIYRVTGGNPAGGYWTKKQPKSIGEVIGGTAVQPAWNNFSKFYVYTVPQQQVLKVWEGITARQPIGQDIVNPHLPGGEIQLFLPILVRDEAFKTLVQEIPLPW</sequence>
<accession>A0A363P077</accession>
<feature type="transmembrane region" description="Helical" evidence="1">
    <location>
        <begin position="12"/>
        <end position="33"/>
    </location>
</feature>
<comment type="caution">
    <text evidence="2">The sequence shown here is derived from an EMBL/GenBank/DDBJ whole genome shotgun (WGS) entry which is preliminary data.</text>
</comment>
<organism evidence="2 3">
    <name type="scientific">Sphingobacterium athyrii</name>
    <dbReference type="NCBI Taxonomy" id="2152717"/>
    <lineage>
        <taxon>Bacteria</taxon>
        <taxon>Pseudomonadati</taxon>
        <taxon>Bacteroidota</taxon>
        <taxon>Sphingobacteriia</taxon>
        <taxon>Sphingobacteriales</taxon>
        <taxon>Sphingobacteriaceae</taxon>
        <taxon>Sphingobacterium</taxon>
    </lineage>
</organism>
<keyword evidence="1" id="KW-1133">Transmembrane helix</keyword>
<dbReference type="Proteomes" id="UP000250831">
    <property type="component" value="Unassembled WGS sequence"/>
</dbReference>
<gene>
    <name evidence="2" type="ORF">DCO56_05980</name>
</gene>
<keyword evidence="1" id="KW-0472">Membrane</keyword>
<name>A0A363P077_9SPHI</name>
<keyword evidence="1" id="KW-0812">Transmembrane</keyword>